<dbReference type="InterPro" id="IPR050072">
    <property type="entry name" value="Peptidase_M20A"/>
</dbReference>
<protein>
    <submittedName>
        <fullName evidence="1">M20/M25/M40 family metallo-hydrolase</fullName>
    </submittedName>
</protein>
<organism evidence="1 2">
    <name type="scientific">Candidatus Weimeria bifida</name>
    <dbReference type="NCBI Taxonomy" id="2599074"/>
    <lineage>
        <taxon>Bacteria</taxon>
        <taxon>Bacillati</taxon>
        <taxon>Bacillota</taxon>
        <taxon>Clostridia</taxon>
        <taxon>Lachnospirales</taxon>
        <taxon>Lachnospiraceae</taxon>
        <taxon>Candidatus Weimeria</taxon>
    </lineage>
</organism>
<evidence type="ECO:0000313" key="2">
    <source>
        <dbReference type="Proteomes" id="UP000460257"/>
    </source>
</evidence>
<dbReference type="EMBL" id="VOGC01000006">
    <property type="protein sequence ID" value="MQN01488.1"/>
    <property type="molecule type" value="Genomic_DNA"/>
</dbReference>
<dbReference type="InterPro" id="IPR012166">
    <property type="entry name" value="Uncharacterised_RocB"/>
</dbReference>
<dbReference type="PANTHER" id="PTHR43808">
    <property type="entry name" value="ACETYLORNITHINE DEACETYLASE"/>
    <property type="match status" value="1"/>
</dbReference>
<dbReference type="Pfam" id="PF01546">
    <property type="entry name" value="Peptidase_M20"/>
    <property type="match status" value="1"/>
</dbReference>
<accession>A0A6N7IYR1</accession>
<evidence type="ECO:0000313" key="1">
    <source>
        <dbReference type="EMBL" id="MQN01488.1"/>
    </source>
</evidence>
<gene>
    <name evidence="1" type="ORF">FRC54_06105</name>
</gene>
<dbReference type="Proteomes" id="UP000460257">
    <property type="component" value="Unassembled WGS sequence"/>
</dbReference>
<dbReference type="PIRSF" id="PIRSF010386">
    <property type="entry name" value="RocB"/>
    <property type="match status" value="1"/>
</dbReference>
<dbReference type="PANTHER" id="PTHR43808:SF27">
    <property type="entry name" value="PROTEIN ROCB"/>
    <property type="match status" value="1"/>
</dbReference>
<dbReference type="GO" id="GO:0016787">
    <property type="term" value="F:hydrolase activity"/>
    <property type="evidence" value="ECO:0007669"/>
    <property type="project" value="UniProtKB-KW"/>
</dbReference>
<dbReference type="InterPro" id="IPR002933">
    <property type="entry name" value="Peptidase_M20"/>
</dbReference>
<reference evidence="1" key="1">
    <citation type="journal article" date="2020" name="Appl. Environ. Microbiol.">
        <title>Medium-Chain Fatty Acid Synthesis by 'Candidatus Weimeria bifida' gen. nov., sp. nov., and 'Candidatus Pseudoramibacter fermentans' sp. nov.</title>
        <authorList>
            <person name="Scarborough M.J."/>
            <person name="Myers K.S."/>
            <person name="Donohue T.J."/>
            <person name="Noguera D.R."/>
        </authorList>
    </citation>
    <scope>NUCLEOTIDE SEQUENCE</scope>
    <source>
        <strain evidence="1">LCO1.1</strain>
    </source>
</reference>
<dbReference type="Gene3D" id="3.40.630.10">
    <property type="entry name" value="Zn peptidases"/>
    <property type="match status" value="1"/>
</dbReference>
<name>A0A6N7IYR1_9FIRM</name>
<sequence length="545" mass="61621">MEDLTKDLVRVKSINGTEGEKDIGLFLEKRLREIPYFKDRPNQVITKVIDNDPLCRRSVFALLKGHGGSKKTVILHGHTDTVGLSGYGKLADFACDPDRLQEEMARLDKLGMLDLSDEVRADLKSADYMFGRGSSDMKSGDAVFIILLEELSASDTLNGNLLLMLNPVEENLHTGVIDSIDVLLDLKEKYNLDYVLAINNDFTCPSSPDDRFLHIYTGVGGKILPSFYIHGRETHVGQCFEGLDASAVAAAILERIQLSRDFCDTEGSEPTFPPSVLKIKDLKKWYNVQTAAEALVYFNYYVHEESMDSITKKLLHAAEEAYDTVESHLNAEAQWFFKMRNEPYKSVHYKKQILTYDDLYKLTCERCPGTDIPSELEKICENELSNGTDLREIPVAMIRYLIETAGITEPAVVLYYAAPYCPHNTFTEKDGKLMDIIRESASEVGKKYSVSYKIHPYYPSLSDSSYLRIDDDDSSVAALRDNFPAMNKLYPIPVDKIKKLNIPAVNLGTYGKDAHKWTERVNLPVTMHILPDLIREVLRHVFTVK</sequence>
<dbReference type="SUPFAM" id="SSF53187">
    <property type="entry name" value="Zn-dependent exopeptidases"/>
    <property type="match status" value="1"/>
</dbReference>
<proteinExistence type="predicted"/>
<dbReference type="AlphaFoldDB" id="A0A6N7IYR1"/>
<comment type="caution">
    <text evidence="1">The sequence shown here is derived from an EMBL/GenBank/DDBJ whole genome shotgun (WGS) entry which is preliminary data.</text>
</comment>
<keyword evidence="2" id="KW-1185">Reference proteome</keyword>